<dbReference type="Pfam" id="PF00072">
    <property type="entry name" value="Response_reg"/>
    <property type="match status" value="1"/>
</dbReference>
<dbReference type="SUPFAM" id="SSF47384">
    <property type="entry name" value="Homodimeric domain of signal transducing histidine kinase"/>
    <property type="match status" value="1"/>
</dbReference>
<evidence type="ECO:0000256" key="4">
    <source>
        <dbReference type="ARBA" id="ARBA00022679"/>
    </source>
</evidence>
<dbReference type="InterPro" id="IPR004358">
    <property type="entry name" value="Sig_transdc_His_kin-like_C"/>
</dbReference>
<evidence type="ECO:0000256" key="5">
    <source>
        <dbReference type="ARBA" id="ARBA00022777"/>
    </source>
</evidence>
<gene>
    <name evidence="10" type="ORF">BV95_03013</name>
</gene>
<evidence type="ECO:0000256" key="6">
    <source>
        <dbReference type="PROSITE-ProRule" id="PRU00169"/>
    </source>
</evidence>
<name>A0A081RC17_SPHCR</name>
<dbReference type="Gene3D" id="3.30.565.10">
    <property type="entry name" value="Histidine kinase-like ATPase, C-terminal domain"/>
    <property type="match status" value="1"/>
</dbReference>
<dbReference type="InterPro" id="IPR011006">
    <property type="entry name" value="CheY-like_superfamily"/>
</dbReference>
<dbReference type="PRINTS" id="PR00344">
    <property type="entry name" value="BCTRLSENSOR"/>
</dbReference>
<dbReference type="SUPFAM" id="SSF55781">
    <property type="entry name" value="GAF domain-like"/>
    <property type="match status" value="1"/>
</dbReference>
<proteinExistence type="predicted"/>
<dbReference type="EMBL" id="JFHR01000036">
    <property type="protein sequence ID" value="KEQ52740.1"/>
    <property type="molecule type" value="Genomic_DNA"/>
</dbReference>
<dbReference type="Proteomes" id="UP000028411">
    <property type="component" value="Unassembled WGS sequence"/>
</dbReference>
<dbReference type="InterPro" id="IPR003018">
    <property type="entry name" value="GAF"/>
</dbReference>
<dbReference type="SUPFAM" id="SSF52172">
    <property type="entry name" value="CheY-like"/>
    <property type="match status" value="1"/>
</dbReference>
<evidence type="ECO:0000313" key="10">
    <source>
        <dbReference type="EMBL" id="KEQ52740.1"/>
    </source>
</evidence>
<feature type="modified residue" description="4-aspartylphosphate" evidence="6">
    <location>
        <position position="505"/>
    </location>
</feature>
<feature type="domain" description="Response regulatory" evidence="9">
    <location>
        <begin position="455"/>
        <end position="565"/>
    </location>
</feature>
<accession>A0A081RC17</accession>
<comment type="catalytic activity">
    <reaction evidence="1">
        <text>ATP + protein L-histidine = ADP + protein N-phospho-L-histidine.</text>
        <dbReference type="EC" id="2.7.13.3"/>
    </reaction>
</comment>
<dbReference type="AlphaFoldDB" id="A0A081RC17"/>
<dbReference type="InterPro" id="IPR005467">
    <property type="entry name" value="His_kinase_dom"/>
</dbReference>
<dbReference type="EC" id="2.7.13.3" evidence="2"/>
<dbReference type="InterPro" id="IPR001789">
    <property type="entry name" value="Sig_transdc_resp-reg_receiver"/>
</dbReference>
<dbReference type="PROSITE" id="PS50110">
    <property type="entry name" value="RESPONSE_REGULATORY"/>
    <property type="match status" value="1"/>
</dbReference>
<dbReference type="PATRIC" id="fig|46429.4.peg.2987"/>
<sequence>MDKKLASERIAEQKALAARWSIAAEAMEAMAGTRSLEAITHVLRAFARRAVGADGITVVLRDEDQCHYIAEDSMEPLWAGQRFPAASCVSGWAMENRQTAVIPDVFDDPRVPVEAYRTTFVRSMLMVPIGRVDPIAAVGAYWSEFGQPTDNEIALLEALARAASTALENGRLFASLEALNDQLEHRVRERTRELERSQDSLRQVQKLDMLGQLTGHVAHDFNNLLMPIVAGLDLILSGKRTPESIERHANIAMQAAESAQTLVQRLLTVARRQPLAVKAVDLPDLLGGMQALLASTLGPRIALSVDLQPLLPPVRADAHQLEVALLNLAVNSRDAMPDGGALSIVAEALQSRLPAGLAPGRYVRLTVTDSGAGMAPAVRAAAMEPFFTTKPSGHGTGLGLSMVHGLAGQLGGTVEIDSAVGRGTSIRLWLPVESAPSAKAEPPPTEAGDKAHSGKVLLVDDNDLVRSSTREMLVDMGYVVVDTDRAESALRIIESGDRPDILVTDHIMPGMTGVELALRLRVDHPDIALLIISGYEGVDLIAPDITRLSKPFRHNHLQACIAAARAQVADPGPVSGGMPPHGNSPRR</sequence>
<feature type="domain" description="Histidine kinase" evidence="8">
    <location>
        <begin position="216"/>
        <end position="434"/>
    </location>
</feature>
<dbReference type="InterPro" id="IPR036890">
    <property type="entry name" value="HATPase_C_sf"/>
</dbReference>
<protein>
    <recommendedName>
        <fullName evidence="2">histidine kinase</fullName>
        <ecNumber evidence="2">2.7.13.3</ecNumber>
    </recommendedName>
</protein>
<dbReference type="eggNOG" id="COG0784">
    <property type="taxonomic scope" value="Bacteria"/>
</dbReference>
<dbReference type="SMART" id="SM00388">
    <property type="entry name" value="HisKA"/>
    <property type="match status" value="1"/>
</dbReference>
<dbReference type="SUPFAM" id="SSF55874">
    <property type="entry name" value="ATPase domain of HSP90 chaperone/DNA topoisomerase II/histidine kinase"/>
    <property type="match status" value="1"/>
</dbReference>
<dbReference type="eggNOG" id="COG4191">
    <property type="taxonomic scope" value="Bacteria"/>
</dbReference>
<dbReference type="Pfam" id="PF02518">
    <property type="entry name" value="HATPase_c"/>
    <property type="match status" value="1"/>
</dbReference>
<dbReference type="PANTHER" id="PTHR43065:SF42">
    <property type="entry name" value="TWO-COMPONENT SENSOR PPRA"/>
    <property type="match status" value="1"/>
</dbReference>
<dbReference type="InterPro" id="IPR003594">
    <property type="entry name" value="HATPase_dom"/>
</dbReference>
<dbReference type="OrthoDB" id="9796100at2"/>
<evidence type="ECO:0000313" key="11">
    <source>
        <dbReference type="Proteomes" id="UP000028411"/>
    </source>
</evidence>
<evidence type="ECO:0000259" key="8">
    <source>
        <dbReference type="PROSITE" id="PS50109"/>
    </source>
</evidence>
<dbReference type="InterPro" id="IPR036097">
    <property type="entry name" value="HisK_dim/P_sf"/>
</dbReference>
<comment type="caution">
    <text evidence="10">The sequence shown here is derived from an EMBL/GenBank/DDBJ whole genome shotgun (WGS) entry which is preliminary data.</text>
</comment>
<feature type="coiled-coil region" evidence="7">
    <location>
        <begin position="173"/>
        <end position="200"/>
    </location>
</feature>
<evidence type="ECO:0000256" key="3">
    <source>
        <dbReference type="ARBA" id="ARBA00022553"/>
    </source>
</evidence>
<keyword evidence="7" id="KW-0175">Coiled coil</keyword>
<dbReference type="RefSeq" id="WP_037453483.1">
    <property type="nucleotide sequence ID" value="NZ_JFHR01000036.1"/>
</dbReference>
<keyword evidence="5 10" id="KW-0418">Kinase</keyword>
<evidence type="ECO:0000256" key="7">
    <source>
        <dbReference type="SAM" id="Coils"/>
    </source>
</evidence>
<dbReference type="SMART" id="SM00448">
    <property type="entry name" value="REC"/>
    <property type="match status" value="1"/>
</dbReference>
<evidence type="ECO:0000259" key="9">
    <source>
        <dbReference type="PROSITE" id="PS50110"/>
    </source>
</evidence>
<evidence type="ECO:0000256" key="2">
    <source>
        <dbReference type="ARBA" id="ARBA00012438"/>
    </source>
</evidence>
<keyword evidence="3 6" id="KW-0597">Phosphoprotein</keyword>
<dbReference type="SMART" id="SM00387">
    <property type="entry name" value="HATPase_c"/>
    <property type="match status" value="1"/>
</dbReference>
<reference evidence="10 11" key="1">
    <citation type="submission" date="2014-02" db="EMBL/GenBank/DDBJ databases">
        <title>Whole genome sequence of Sphingobium chlorophenolicum NBRC 16172.</title>
        <authorList>
            <person name="Gan H.M."/>
            <person name="Gan H.Y."/>
            <person name="Chew T.H."/>
            <person name="Savka M.A."/>
        </authorList>
    </citation>
    <scope>NUCLEOTIDE SEQUENCE [LARGE SCALE GENOMIC DNA]</scope>
    <source>
        <strain evidence="10 11">NBRC 16172</strain>
    </source>
</reference>
<evidence type="ECO:0000256" key="1">
    <source>
        <dbReference type="ARBA" id="ARBA00000085"/>
    </source>
</evidence>
<dbReference type="PANTHER" id="PTHR43065">
    <property type="entry name" value="SENSOR HISTIDINE KINASE"/>
    <property type="match status" value="1"/>
</dbReference>
<dbReference type="PROSITE" id="PS50109">
    <property type="entry name" value="HIS_KIN"/>
    <property type="match status" value="1"/>
</dbReference>
<keyword evidence="4" id="KW-0808">Transferase</keyword>
<organism evidence="10 11">
    <name type="scientific">Sphingobium chlorophenolicum</name>
    <dbReference type="NCBI Taxonomy" id="46429"/>
    <lineage>
        <taxon>Bacteria</taxon>
        <taxon>Pseudomonadati</taxon>
        <taxon>Pseudomonadota</taxon>
        <taxon>Alphaproteobacteria</taxon>
        <taxon>Sphingomonadales</taxon>
        <taxon>Sphingomonadaceae</taxon>
        <taxon>Sphingobium</taxon>
    </lineage>
</organism>
<dbReference type="SMART" id="SM00065">
    <property type="entry name" value="GAF"/>
    <property type="match status" value="1"/>
</dbReference>
<dbReference type="Gene3D" id="3.30.450.40">
    <property type="match status" value="1"/>
</dbReference>
<dbReference type="Gene3D" id="3.40.50.2300">
    <property type="match status" value="1"/>
</dbReference>
<dbReference type="GO" id="GO:0000155">
    <property type="term" value="F:phosphorelay sensor kinase activity"/>
    <property type="evidence" value="ECO:0007669"/>
    <property type="project" value="InterPro"/>
</dbReference>
<dbReference type="InterPro" id="IPR003661">
    <property type="entry name" value="HisK_dim/P_dom"/>
</dbReference>
<dbReference type="Pfam" id="PF13185">
    <property type="entry name" value="GAF_2"/>
    <property type="match status" value="1"/>
</dbReference>
<dbReference type="Gene3D" id="1.10.287.130">
    <property type="match status" value="1"/>
</dbReference>
<dbReference type="InterPro" id="IPR029016">
    <property type="entry name" value="GAF-like_dom_sf"/>
</dbReference>